<evidence type="ECO:0000313" key="2">
    <source>
        <dbReference type="EMBL" id="EJB02909.1"/>
    </source>
</evidence>
<dbReference type="Proteomes" id="UP000005092">
    <property type="component" value="Unassembled WGS sequence"/>
</dbReference>
<evidence type="ECO:0000256" key="1">
    <source>
        <dbReference type="SAM" id="SignalP"/>
    </source>
</evidence>
<name>I9N4U2_RHILT</name>
<evidence type="ECO:0000313" key="3">
    <source>
        <dbReference type="Proteomes" id="UP000005092"/>
    </source>
</evidence>
<evidence type="ECO:0008006" key="4">
    <source>
        <dbReference type="Google" id="ProtNLM"/>
    </source>
</evidence>
<sequence>MRGLLPLIALALIATTSGHANAWDRDTVDRQISTLCEQRNPDDWPGQDDCIGLQRHALQSLRPPRGDVELEAAYQACRSAVASEYDFAAIQDCFQQELAVLQKKRVAAAEIAEKAELASDFPKLPIIVQCSFSDGRKIDIRRGSKQFDAIVVRISPDRLMAGKSGERYIYEWGGEQGSDYRLDGNQLMDRSGGPVKLFMGQCQYH</sequence>
<proteinExistence type="predicted"/>
<dbReference type="HOGENOM" id="CLU_1336621_0_0_5"/>
<dbReference type="EMBL" id="JH719381">
    <property type="protein sequence ID" value="EJB02909.1"/>
    <property type="molecule type" value="Genomic_DNA"/>
</dbReference>
<feature type="chain" id="PRO_5003722696" description="DUF1311 domain-containing protein" evidence="1">
    <location>
        <begin position="23"/>
        <end position="205"/>
    </location>
</feature>
<organism evidence="2 3">
    <name type="scientific">Rhizobium leguminosarum bv. trifolii WSM597</name>
    <dbReference type="NCBI Taxonomy" id="754764"/>
    <lineage>
        <taxon>Bacteria</taxon>
        <taxon>Pseudomonadati</taxon>
        <taxon>Pseudomonadota</taxon>
        <taxon>Alphaproteobacteria</taxon>
        <taxon>Hyphomicrobiales</taxon>
        <taxon>Rhizobiaceae</taxon>
        <taxon>Rhizobium/Agrobacterium group</taxon>
        <taxon>Rhizobium</taxon>
    </lineage>
</organism>
<reference evidence="2 3" key="1">
    <citation type="submission" date="2012-02" db="EMBL/GenBank/DDBJ databases">
        <title>Improved High-Quality Draft Sequence of Rhizobium leguminosarum bv. trifolii WSM597.</title>
        <authorList>
            <consortium name="US DOE Joint Genome Institute"/>
            <person name="Lucas S."/>
            <person name="Han J."/>
            <person name="Lapidus A."/>
            <person name="Cheng J.-F."/>
            <person name="Goodwin L."/>
            <person name="Pitluck S."/>
            <person name="Peters L."/>
            <person name="Ovchinnikova G."/>
            <person name="Held B."/>
            <person name="Detter J.C."/>
            <person name="Han C."/>
            <person name="Tapia R."/>
            <person name="Land M."/>
            <person name="Hauser L."/>
            <person name="Kyrpides N."/>
            <person name="Ivanova N."/>
            <person name="Pagani I."/>
            <person name="Brau L."/>
            <person name="Yates R."/>
            <person name="O'Hara G."/>
            <person name="Rui T."/>
            <person name="Howieson J."/>
            <person name="Reeve W."/>
            <person name="Woyke T."/>
        </authorList>
    </citation>
    <scope>NUCLEOTIDE SEQUENCE [LARGE SCALE GENOMIC DNA]</scope>
    <source>
        <strain evidence="2 3">WSM597</strain>
    </source>
</reference>
<dbReference type="OrthoDB" id="8410841at2"/>
<gene>
    <name evidence="2" type="ORF">Rleg9DRAFT_1723</name>
</gene>
<keyword evidence="1" id="KW-0732">Signal</keyword>
<dbReference type="AlphaFoldDB" id="I9N4U2"/>
<protein>
    <recommendedName>
        <fullName evidence="4">DUF1311 domain-containing protein</fullName>
    </recommendedName>
</protein>
<feature type="signal peptide" evidence="1">
    <location>
        <begin position="1"/>
        <end position="22"/>
    </location>
</feature>
<accession>I9N4U2</accession>